<protein>
    <submittedName>
        <fullName evidence="2">Uncharacterized protein</fullName>
    </submittedName>
</protein>
<feature type="chain" id="PRO_5022109830" evidence="1">
    <location>
        <begin position="26"/>
        <end position="165"/>
    </location>
</feature>
<evidence type="ECO:0000256" key="1">
    <source>
        <dbReference type="SAM" id="SignalP"/>
    </source>
</evidence>
<keyword evidence="1" id="KW-0732">Signal</keyword>
<organism evidence="2 3">
    <name type="scientific">Vibrio rotiferianus</name>
    <dbReference type="NCBI Taxonomy" id="190895"/>
    <lineage>
        <taxon>Bacteria</taxon>
        <taxon>Pseudomonadati</taxon>
        <taxon>Pseudomonadota</taxon>
        <taxon>Gammaproteobacteria</taxon>
        <taxon>Vibrionales</taxon>
        <taxon>Vibrionaceae</taxon>
        <taxon>Vibrio</taxon>
    </lineage>
</organism>
<dbReference type="KEGG" id="vro:BSZ04_15565"/>
<feature type="signal peptide" evidence="1">
    <location>
        <begin position="1"/>
        <end position="25"/>
    </location>
</feature>
<reference evidence="3" key="1">
    <citation type="submission" date="2019-07" db="EMBL/GenBank/DDBJ databases">
        <title>Complete Genome Sequences of Vibrion rotiferianus strain AM7.</title>
        <authorList>
            <person name="Miyazaki K."/>
            <person name="Wiseschart A."/>
            <person name="Pootanakit K."/>
            <person name="Ishimori K."/>
            <person name="Kitahara K."/>
        </authorList>
    </citation>
    <scope>NUCLEOTIDE SEQUENCE [LARGE SCALE GENOMIC DNA]</scope>
    <source>
        <strain evidence="3">AM7</strain>
    </source>
</reference>
<dbReference type="Proteomes" id="UP000315115">
    <property type="component" value="Chromosome 1"/>
</dbReference>
<dbReference type="RefSeq" id="WP_088880803.1">
    <property type="nucleotide sequence ID" value="NZ_AP019798.1"/>
</dbReference>
<accession>A0A510I569</accession>
<name>A0A510I569_9VIBR</name>
<sequence>MFNSLRFRYGVLSIALVGMVSPTLAKPPAPKPQKHVKKVVVVKPVYRPVYKAPVHRVYHYNKIPRTATYLVIAGITYAVVDNVYYKRSGDQYIYVEQPPVSVQSEVNTASSTVVANKGMAGKIVDVLPNEATTVTVNGATFYVQGSDWYAPIAGTNQFVIVEPQL</sequence>
<gene>
    <name evidence="2" type="ORF">VroAM7_15380</name>
</gene>
<proteinExistence type="predicted"/>
<evidence type="ECO:0000313" key="2">
    <source>
        <dbReference type="EMBL" id="BBL88885.1"/>
    </source>
</evidence>
<evidence type="ECO:0000313" key="3">
    <source>
        <dbReference type="Proteomes" id="UP000315115"/>
    </source>
</evidence>
<dbReference type="EMBL" id="AP019798">
    <property type="protein sequence ID" value="BBL88885.1"/>
    <property type="molecule type" value="Genomic_DNA"/>
</dbReference>
<dbReference type="GeneID" id="47656701"/>
<dbReference type="AlphaFoldDB" id="A0A510I569"/>